<dbReference type="Proteomes" id="UP001164653">
    <property type="component" value="Chromosome"/>
</dbReference>
<protein>
    <submittedName>
        <fullName evidence="1">Uncharacterized protein</fullName>
    </submittedName>
</protein>
<dbReference type="RefSeq" id="WP_244819356.1">
    <property type="nucleotide sequence ID" value="NZ_CP112998.1"/>
</dbReference>
<organism evidence="1 2">
    <name type="scientific">Dyadobacter pollutisoli</name>
    <dbReference type="NCBI Taxonomy" id="2910158"/>
    <lineage>
        <taxon>Bacteria</taxon>
        <taxon>Pseudomonadati</taxon>
        <taxon>Bacteroidota</taxon>
        <taxon>Cytophagia</taxon>
        <taxon>Cytophagales</taxon>
        <taxon>Spirosomataceae</taxon>
        <taxon>Dyadobacter</taxon>
    </lineage>
</organism>
<name>A0A9E8NEK3_9BACT</name>
<dbReference type="AlphaFoldDB" id="A0A9E8NEK3"/>
<gene>
    <name evidence="1" type="ORF">ON006_06180</name>
</gene>
<dbReference type="EMBL" id="CP112998">
    <property type="protein sequence ID" value="WAC13536.1"/>
    <property type="molecule type" value="Genomic_DNA"/>
</dbReference>
<accession>A0A9E8NEK3</accession>
<proteinExistence type="predicted"/>
<evidence type="ECO:0000313" key="2">
    <source>
        <dbReference type="Proteomes" id="UP001164653"/>
    </source>
</evidence>
<sequence length="55" mass="6168">MKNASPIWRPNFPRIVDHSKNILLFHVNEVKLSGNAASTKIPEPSLKIIGHHAWG</sequence>
<evidence type="ECO:0000313" key="1">
    <source>
        <dbReference type="EMBL" id="WAC13536.1"/>
    </source>
</evidence>
<reference evidence="1" key="1">
    <citation type="submission" date="2022-11" db="EMBL/GenBank/DDBJ databases">
        <title>Dyadobacter pollutisoli sp. nov., isolated from plastic dumped soil.</title>
        <authorList>
            <person name="Kim J.M."/>
            <person name="Kim K.R."/>
            <person name="Lee J.K."/>
            <person name="Hao L."/>
            <person name="Jeon C.O."/>
        </authorList>
    </citation>
    <scope>NUCLEOTIDE SEQUENCE</scope>
    <source>
        <strain evidence="1">U1</strain>
    </source>
</reference>
<keyword evidence="2" id="KW-1185">Reference proteome</keyword>
<dbReference type="KEGG" id="dpf:ON006_06180"/>